<dbReference type="Pfam" id="PF19974">
    <property type="entry name" value="TCAD9"/>
    <property type="match status" value="1"/>
</dbReference>
<feature type="domain" description="Ternary complex associated" evidence="1">
    <location>
        <begin position="203"/>
        <end position="350"/>
    </location>
</feature>
<evidence type="ECO:0000313" key="3">
    <source>
        <dbReference type="Proteomes" id="UP000027153"/>
    </source>
</evidence>
<dbReference type="InterPro" id="IPR045544">
    <property type="entry name" value="TCAD9"/>
</dbReference>
<protein>
    <recommendedName>
        <fullName evidence="1">Ternary complex associated domain-containing protein</fullName>
    </recommendedName>
</protein>
<organism evidence="2 3">
    <name type="scientific">Candidatus Methanoperedens nitratireducens</name>
    <dbReference type="NCBI Taxonomy" id="1392998"/>
    <lineage>
        <taxon>Archaea</taxon>
        <taxon>Methanobacteriati</taxon>
        <taxon>Methanobacteriota</taxon>
        <taxon>Stenosarchaea group</taxon>
        <taxon>Methanomicrobia</taxon>
        <taxon>Methanosarcinales</taxon>
        <taxon>ANME-2 cluster</taxon>
        <taxon>Candidatus Methanoperedentaceae</taxon>
        <taxon>Candidatus Methanoperedens</taxon>
    </lineage>
</organism>
<dbReference type="InterPro" id="IPR011009">
    <property type="entry name" value="Kinase-like_dom_sf"/>
</dbReference>
<sequence>MKNSGLHLELEINILNKNEEILIKRVSKEIYKKGNFKVILQPLERIGKRKTKLFIAYYINKDNRTRSRVFVLKIADKKYISRDYDGWEKNLKHNIRTQLYPPKYEGRIGALILNHAGAFTIQDIDKSKELDEVLFSDVLSVNKKLEIFKKLYEDELENLNEGRTIQRCSSLLKEYEWYLRGNKSEKLICSWLGSSDIEYIKFFGVEVINPLKFMKDFGGFSQQTKITVKNIHGDLHPKNVIVNKNLEPRLIDFEWANKKHALKDYVLMEASIKFFQMSRTLPLTQCMKFEKQLVDFKNFEEIEALFPIDKDRFFLEAYRIIWYIRKKAMEFCIWKNKKAEYLSSLFLVSHGLLHFPECNSLYCLGSLGLIAEKLQGCNLEDLKPK</sequence>
<proteinExistence type="predicted"/>
<dbReference type="EMBL" id="JMIY01000006">
    <property type="protein sequence ID" value="KCZ71282.1"/>
    <property type="molecule type" value="Genomic_DNA"/>
</dbReference>
<dbReference type="AlphaFoldDB" id="A0A062V1N2"/>
<gene>
    <name evidence="2" type="ORF">ANME2D_02484</name>
</gene>
<dbReference type="Gene3D" id="1.10.510.10">
    <property type="entry name" value="Transferase(Phosphotransferase) domain 1"/>
    <property type="match status" value="1"/>
</dbReference>
<keyword evidence="3" id="KW-1185">Reference proteome</keyword>
<evidence type="ECO:0000259" key="1">
    <source>
        <dbReference type="Pfam" id="PF19974"/>
    </source>
</evidence>
<dbReference type="SUPFAM" id="SSF56112">
    <property type="entry name" value="Protein kinase-like (PK-like)"/>
    <property type="match status" value="1"/>
</dbReference>
<comment type="caution">
    <text evidence="2">The sequence shown here is derived from an EMBL/GenBank/DDBJ whole genome shotgun (WGS) entry which is preliminary data.</text>
</comment>
<accession>A0A062V1N2</accession>
<reference evidence="2 3" key="1">
    <citation type="journal article" date="2013" name="Nature">
        <title>Anaerobic oxidation of methane coupled to nitrate reduction in a novel archaeal lineage.</title>
        <authorList>
            <person name="Haroon M.F."/>
            <person name="Hu S."/>
            <person name="Shi Y."/>
            <person name="Imelfort M."/>
            <person name="Keller J."/>
            <person name="Hugenholtz P."/>
            <person name="Yuan Z."/>
            <person name="Tyson G.W."/>
        </authorList>
    </citation>
    <scope>NUCLEOTIDE SEQUENCE [LARGE SCALE GENOMIC DNA]</scope>
    <source>
        <strain evidence="2 3">ANME-2d</strain>
    </source>
</reference>
<evidence type="ECO:0000313" key="2">
    <source>
        <dbReference type="EMBL" id="KCZ71282.1"/>
    </source>
</evidence>
<name>A0A062V1N2_9EURY</name>
<dbReference type="Proteomes" id="UP000027153">
    <property type="component" value="Unassembled WGS sequence"/>
</dbReference>